<dbReference type="KEGG" id="aten:116306009"/>
<name>A0A6P8IXJ4_ACTTE</name>
<dbReference type="Proteomes" id="UP000515163">
    <property type="component" value="Unplaced"/>
</dbReference>
<evidence type="ECO:0000313" key="1">
    <source>
        <dbReference type="Proteomes" id="UP000515163"/>
    </source>
</evidence>
<dbReference type="GeneID" id="116306009"/>
<reference evidence="2 3" key="1">
    <citation type="submission" date="2025-04" db="UniProtKB">
        <authorList>
            <consortium name="RefSeq"/>
        </authorList>
    </citation>
    <scope>IDENTIFICATION</scope>
    <source>
        <tissue evidence="2 3">Tentacle</tissue>
    </source>
</reference>
<gene>
    <name evidence="2 3" type="primary">LOC116306009</name>
</gene>
<dbReference type="RefSeq" id="XP_031571894.1">
    <property type="nucleotide sequence ID" value="XM_031716034.1"/>
</dbReference>
<dbReference type="Pfam" id="PF07173">
    <property type="entry name" value="GRDP-like"/>
    <property type="match status" value="1"/>
</dbReference>
<dbReference type="PANTHER" id="PTHR34365">
    <property type="entry name" value="ENOLASE (DUF1399)"/>
    <property type="match status" value="1"/>
</dbReference>
<accession>A0A6P8IXJ4</accession>
<dbReference type="RefSeq" id="XP_031571895.1">
    <property type="nucleotide sequence ID" value="XM_031716035.1"/>
</dbReference>
<proteinExistence type="predicted"/>
<dbReference type="InterPro" id="IPR009836">
    <property type="entry name" value="GRDP-like"/>
</dbReference>
<dbReference type="PANTHER" id="PTHR34365:SF7">
    <property type="entry name" value="GLYCINE-RICH DOMAIN-CONTAINING PROTEIN 1"/>
    <property type="match status" value="1"/>
</dbReference>
<evidence type="ECO:0000313" key="2">
    <source>
        <dbReference type="RefSeq" id="XP_031571894.1"/>
    </source>
</evidence>
<organism evidence="1 2">
    <name type="scientific">Actinia tenebrosa</name>
    <name type="common">Australian red waratah sea anemone</name>
    <dbReference type="NCBI Taxonomy" id="6105"/>
    <lineage>
        <taxon>Eukaryota</taxon>
        <taxon>Metazoa</taxon>
        <taxon>Cnidaria</taxon>
        <taxon>Anthozoa</taxon>
        <taxon>Hexacorallia</taxon>
        <taxon>Actiniaria</taxon>
        <taxon>Actiniidae</taxon>
        <taxon>Actinia</taxon>
    </lineage>
</organism>
<evidence type="ECO:0000313" key="3">
    <source>
        <dbReference type="RefSeq" id="XP_031571895.1"/>
    </source>
</evidence>
<keyword evidence="1" id="KW-1185">Reference proteome</keyword>
<sequence>MSMSKAEKYLQQWNEVDRKTYISSTKDNLSFLASVVKYPSLIHGEHLPNAVRRYEMYWLPLCKKHGTMSCDEWAAPLDVAWVWYLHMLMPENYVNDCICLIGNAPNHALKSGKTLQAARQLTKELWDQSNVNKEPFDLDLDRSIDVQEYKPKLRHDFTRLSTKLRNFYYQVSLPHYQDEKFLDSATLRYVTHLSLQMKDPSLMLCPPVDVQLVMYSHQLNPIFYNYQITVMLGKIASPFDLLDSTDNLGRQCQIEEATKKIWTEAGLEYHKPGTLYRGDPSYLSITNSIDKKHIDRFAMLRQDYGISVTQIDLEDLDHHNYYLLVFVGSEGEEIYKEKIKLDEDKSSNNNFFSMDKENGVQYVQLEDFPSDKQKAKGKSKVSVFTHQMYSLLEDAPAQTEDQENSEDITTYTIGDGHSTLVQTNSSTSDTKTINVSLYKIDRTRLHSEKILIGKTDLDIFKHLEPKDFQPSPSKDEKKRKICVPLNFPRDGPHMRVTLSVSPIGCGHYVFQVSPEYGFAKFKHICSALSYPTLMLSLSTIIAPKTPSEVMTYPILNYRGEKAFVSRIVRSVATTDVFYAVEILDSKGNVAATSHLLPSNALPYKTDLASSRGCAYFSNYTAENAMLIRGQNDWGLCLGRKVPLPPRFGKGKSAVLAFKLFLLRDNTNCYCPVQKFKNSLYMLKVPSSLSDQQNMSYIYLHISDGKFVMSSGVTEVPEILALALSTLVLQYLFCDKDRDCWAIIDDEDADLFSIFQSSDNIGFAWDGKYNGGDGAQPLQRLQGRCGYLGSRLSQENLK</sequence>
<dbReference type="AlphaFoldDB" id="A0A6P8IXJ4"/>
<protein>
    <submittedName>
        <fullName evidence="2 3">Uncharacterized protein LOC116306009</fullName>
    </submittedName>
</protein>
<dbReference type="OrthoDB" id="2684236at2759"/>